<evidence type="ECO:0000313" key="11">
    <source>
        <dbReference type="EMBL" id="WAT93639.1"/>
    </source>
</evidence>
<comment type="catalytic activity">
    <reaction evidence="7">
        <text>a 2'-deoxycytidine in DNA + S-adenosyl-L-methionine = an N(4)-methyl-2'-deoxycytidine in DNA + S-adenosyl-L-homocysteine + H(+)</text>
        <dbReference type="Rhea" id="RHEA:16857"/>
        <dbReference type="Rhea" id="RHEA-COMP:11369"/>
        <dbReference type="Rhea" id="RHEA-COMP:13674"/>
        <dbReference type="ChEBI" id="CHEBI:15378"/>
        <dbReference type="ChEBI" id="CHEBI:57856"/>
        <dbReference type="ChEBI" id="CHEBI:59789"/>
        <dbReference type="ChEBI" id="CHEBI:85452"/>
        <dbReference type="ChEBI" id="CHEBI:137933"/>
        <dbReference type="EC" id="2.1.1.113"/>
    </reaction>
</comment>
<evidence type="ECO:0000256" key="5">
    <source>
        <dbReference type="ARBA" id="ARBA00022747"/>
    </source>
</evidence>
<name>A0AA47JMQ6_VIBPH</name>
<keyword evidence="11" id="KW-0614">Plasmid</keyword>
<dbReference type="GO" id="GO:0003677">
    <property type="term" value="F:DNA binding"/>
    <property type="evidence" value="ECO:0007669"/>
    <property type="project" value="UniProtKB-KW"/>
</dbReference>
<protein>
    <recommendedName>
        <fullName evidence="8">Methyltransferase</fullName>
        <ecNumber evidence="8">2.1.1.-</ecNumber>
    </recommendedName>
</protein>
<evidence type="ECO:0000313" key="12">
    <source>
        <dbReference type="Proteomes" id="UP001156560"/>
    </source>
</evidence>
<reference evidence="11" key="1">
    <citation type="submission" date="2022-12" db="EMBL/GenBank/DDBJ databases">
        <title>Vibrio parahaemolyticus become highly virulent by producing novel Tc toxins.</title>
        <authorList>
            <person name="Yang F."/>
            <person name="You Y."/>
            <person name="Lai Q."/>
            <person name="Xu L."/>
            <person name="Li F."/>
        </authorList>
    </citation>
    <scope>NUCLEOTIDE SEQUENCE</scope>
    <source>
        <strain evidence="11">Vp-HL-202005</strain>
        <plasmid evidence="11">pHLA</plasmid>
    </source>
</reference>
<dbReference type="Pfam" id="PF01555">
    <property type="entry name" value="N6_N4_Mtase"/>
    <property type="match status" value="1"/>
</dbReference>
<dbReference type="GO" id="GO:0015667">
    <property type="term" value="F:site-specific DNA-methyltransferase (cytosine-N4-specific) activity"/>
    <property type="evidence" value="ECO:0007669"/>
    <property type="project" value="UniProtKB-EC"/>
</dbReference>
<dbReference type="Proteomes" id="UP001156560">
    <property type="component" value="Plasmid pHLA"/>
</dbReference>
<dbReference type="GO" id="GO:0032259">
    <property type="term" value="P:methylation"/>
    <property type="evidence" value="ECO:0007669"/>
    <property type="project" value="UniProtKB-KW"/>
</dbReference>
<dbReference type="InterPro" id="IPR002941">
    <property type="entry name" value="DNA_methylase_N4/N6"/>
</dbReference>
<dbReference type="PROSITE" id="PS00093">
    <property type="entry name" value="N4_MTASE"/>
    <property type="match status" value="1"/>
</dbReference>
<organism evidence="11 12">
    <name type="scientific">Vibrio parahaemolyticus</name>
    <dbReference type="NCBI Taxonomy" id="670"/>
    <lineage>
        <taxon>Bacteria</taxon>
        <taxon>Pseudomonadati</taxon>
        <taxon>Pseudomonadota</taxon>
        <taxon>Gammaproteobacteria</taxon>
        <taxon>Vibrionales</taxon>
        <taxon>Vibrionaceae</taxon>
        <taxon>Vibrio</taxon>
    </lineage>
</organism>
<evidence type="ECO:0000256" key="4">
    <source>
        <dbReference type="ARBA" id="ARBA00022691"/>
    </source>
</evidence>
<keyword evidence="4" id="KW-0949">S-adenosyl-L-methionine</keyword>
<keyword evidence="5" id="KW-0680">Restriction system</keyword>
<dbReference type="Gene3D" id="3.40.50.150">
    <property type="entry name" value="Vaccinia Virus protein VP39"/>
    <property type="match status" value="1"/>
</dbReference>
<evidence type="ECO:0000256" key="6">
    <source>
        <dbReference type="ARBA" id="ARBA00023125"/>
    </source>
</evidence>
<dbReference type="GO" id="GO:0009307">
    <property type="term" value="P:DNA restriction-modification system"/>
    <property type="evidence" value="ECO:0007669"/>
    <property type="project" value="UniProtKB-KW"/>
</dbReference>
<accession>A0AA47JMQ6</accession>
<dbReference type="InterPro" id="IPR001091">
    <property type="entry name" value="RM_Methyltransferase"/>
</dbReference>
<evidence type="ECO:0000256" key="1">
    <source>
        <dbReference type="ARBA" id="ARBA00010203"/>
    </source>
</evidence>
<dbReference type="REBASE" id="680923">
    <property type="entry name" value="M.Vpa2005ORF26335P"/>
</dbReference>
<feature type="domain" description="DNA methylase N-4/N-6" evidence="9">
    <location>
        <begin position="129"/>
        <end position="390"/>
    </location>
</feature>
<proteinExistence type="inferred from homology"/>
<gene>
    <name evidence="11" type="ORF">O1Q84_26335</name>
</gene>
<feature type="domain" description="Restriction system protein Mrr-like N-terminal" evidence="10">
    <location>
        <begin position="20"/>
        <end position="89"/>
    </location>
</feature>
<dbReference type="SUPFAM" id="SSF53335">
    <property type="entry name" value="S-adenosyl-L-methionine-dependent methyltransferases"/>
    <property type="match status" value="1"/>
</dbReference>
<comment type="similarity">
    <text evidence="1">Belongs to the N(4)/N(6)-methyltransferase family. N(4) subfamily.</text>
</comment>
<dbReference type="InterPro" id="IPR017985">
    <property type="entry name" value="MeTrfase_CN4_CS"/>
</dbReference>
<dbReference type="RefSeq" id="WP_054574974.1">
    <property type="nucleotide sequence ID" value="NZ_CP114196.1"/>
</dbReference>
<dbReference type="PRINTS" id="PR00508">
    <property type="entry name" value="S21N4MTFRASE"/>
</dbReference>
<keyword evidence="2 11" id="KW-0489">Methyltransferase</keyword>
<dbReference type="GO" id="GO:0008170">
    <property type="term" value="F:N-methyltransferase activity"/>
    <property type="evidence" value="ECO:0007669"/>
    <property type="project" value="InterPro"/>
</dbReference>
<evidence type="ECO:0000256" key="3">
    <source>
        <dbReference type="ARBA" id="ARBA00022679"/>
    </source>
</evidence>
<evidence type="ECO:0000259" key="9">
    <source>
        <dbReference type="Pfam" id="PF01555"/>
    </source>
</evidence>
<dbReference type="Pfam" id="PF14338">
    <property type="entry name" value="Mrr_N"/>
    <property type="match status" value="1"/>
</dbReference>
<sequence>MSTYNQMELFDAVEEAYFDNDGKLTQKDLYSKVADKLSITPNEHYGAVGKQQSVNLFYRAVRWVQQSLKQKKLLTNVDKGVWELCGSAKDKLHTIEEAKSVVAMSTSLGIMICSKSESVFGNDIIDEDIDLVLTSPPYVLQQSRNYGGTSQAKEWVAFIMNIIDKISPRLADGASICLNVGQDSFHKGMPARQTHIERLIIEMEDAGLWLVDRLIWQSNKAPTPYAWTSLNRHMLKASFEFCLHFTNNPLKLQSNNQRVLLPHSDRHKAFVRNGGTRTAAVNSDGAHRKSVGDYSNSDLEKGKLASNTLYFANKCKYNEAVNRFAKKHGMPTHGAKMPYRLAEFLVKYLCPAGGLVVDPFGGSGTTAQACEVTGRRWISIEPILQYIKQSFVRFSSLTDDVWYNPAFLA</sequence>
<keyword evidence="3" id="KW-0808">Transferase</keyword>
<dbReference type="InterPro" id="IPR029063">
    <property type="entry name" value="SAM-dependent_MTases_sf"/>
</dbReference>
<evidence type="ECO:0000259" key="10">
    <source>
        <dbReference type="Pfam" id="PF14338"/>
    </source>
</evidence>
<geneLocation type="plasmid" evidence="11 12">
    <name>pHLA</name>
</geneLocation>
<evidence type="ECO:0000256" key="7">
    <source>
        <dbReference type="ARBA" id="ARBA00049120"/>
    </source>
</evidence>
<evidence type="ECO:0000256" key="2">
    <source>
        <dbReference type="ARBA" id="ARBA00022603"/>
    </source>
</evidence>
<evidence type="ECO:0000256" key="8">
    <source>
        <dbReference type="RuleBase" id="RU362026"/>
    </source>
</evidence>
<dbReference type="AlphaFoldDB" id="A0AA47JMQ6"/>
<dbReference type="InterPro" id="IPR025745">
    <property type="entry name" value="Mrr-like_N_dom"/>
</dbReference>
<dbReference type="EMBL" id="CP114196">
    <property type="protein sequence ID" value="WAT93639.1"/>
    <property type="molecule type" value="Genomic_DNA"/>
</dbReference>
<dbReference type="EC" id="2.1.1.-" evidence="8"/>
<keyword evidence="6" id="KW-0238">DNA-binding</keyword>